<proteinExistence type="predicted"/>
<evidence type="ECO:0000313" key="2">
    <source>
        <dbReference type="Proteomes" id="UP000733744"/>
    </source>
</evidence>
<organism evidence="1 2">
    <name type="scientific">Candidatus Methylobacter oryzae</name>
    <dbReference type="NCBI Taxonomy" id="2497749"/>
    <lineage>
        <taxon>Bacteria</taxon>
        <taxon>Pseudomonadati</taxon>
        <taxon>Pseudomonadota</taxon>
        <taxon>Gammaproteobacteria</taxon>
        <taxon>Methylococcales</taxon>
        <taxon>Methylococcaceae</taxon>
        <taxon>Methylobacter</taxon>
    </lineage>
</organism>
<protein>
    <submittedName>
        <fullName evidence="1">Transcriptional regulator</fullName>
    </submittedName>
</protein>
<dbReference type="RefSeq" id="WP_127030734.1">
    <property type="nucleotide sequence ID" value="NZ_RYFG02000053.1"/>
</dbReference>
<reference evidence="1 2" key="1">
    <citation type="journal article" date="2019" name="Antonie Van Leeuwenhoek">
        <title>Description of 'Ca. Methylobacter oryzae' KRF1, a novel species from the environmentally important Methylobacter clade 2.</title>
        <authorList>
            <person name="Khatri K."/>
            <person name="Mohite J.A."/>
            <person name="Pandit P.S."/>
            <person name="Bahulikar R."/>
            <person name="Rahalkar M.C."/>
        </authorList>
    </citation>
    <scope>NUCLEOTIDE SEQUENCE [LARGE SCALE GENOMIC DNA]</scope>
    <source>
        <strain evidence="1 2">KRF1</strain>
    </source>
</reference>
<dbReference type="PANTHER" id="PTHR40455:SF1">
    <property type="entry name" value="ANTITOXIN HIGA"/>
    <property type="match status" value="1"/>
</dbReference>
<comment type="caution">
    <text evidence="1">The sequence shown here is derived from an EMBL/GenBank/DDBJ whole genome shotgun (WGS) entry which is preliminary data.</text>
</comment>
<dbReference type="InterPro" id="IPR039060">
    <property type="entry name" value="Antitox_HigA"/>
</dbReference>
<evidence type="ECO:0000313" key="1">
    <source>
        <dbReference type="EMBL" id="TRW99820.1"/>
    </source>
</evidence>
<dbReference type="EMBL" id="RYFG02000053">
    <property type="protein sequence ID" value="TRW99820.1"/>
    <property type="molecule type" value="Genomic_DNA"/>
</dbReference>
<name>A0ABY3CD77_9GAMM</name>
<dbReference type="PANTHER" id="PTHR40455">
    <property type="entry name" value="ANTITOXIN HIGA"/>
    <property type="match status" value="1"/>
</dbReference>
<sequence>MNQPVRVIKTQHDYETAMARLSALMDMNIESGSVEEGELELLALVIESYERTKVAPVIPDPIDAILFRMDQLGLKPRDLVPMIGSISKVSEVLSRKRDLSLAMIRALHRGLDIPAEVLISTSSHGDIDINAEPVYDYLKFPLKEMQERGCFSGFSKHIANIKDHAEELFTWFTQGISGHNSHALLRAPMHQSGAREMDDYALIAWRACVLKKAQAVELRTKYTSGIITDEWLTDLARLSRFETGPLLAQEYLADKGIVLVIEYHFKKTYLDGAAMLMGETPVVALTLRHDRIDNFWFALIHELVHVRKHLTQDYAFILDNLDDKTRTSVEEQQADEGARNALIPQEIWMQSDVKITHRQDDAIRLADELRIHPAIVAGRIRYETNNWRLLSRLITGGSVRELFEKRS</sequence>
<keyword evidence="2" id="KW-1185">Reference proteome</keyword>
<dbReference type="Proteomes" id="UP000733744">
    <property type="component" value="Unassembled WGS sequence"/>
</dbReference>
<accession>A0ABY3CD77</accession>
<gene>
    <name evidence="1" type="ORF">EKO24_006565</name>
</gene>